<keyword evidence="2" id="KW-0472">Membrane</keyword>
<protein>
    <submittedName>
        <fullName evidence="4">CD209 antigen-like protein E</fullName>
    </submittedName>
</protein>
<dbReference type="AlphaFoldDB" id="A0A7N8XEC9"/>
<dbReference type="Proteomes" id="UP000261640">
    <property type="component" value="Unplaced"/>
</dbReference>
<comment type="subcellular location">
    <subcellularLocation>
        <location evidence="1">Cell membrane</location>
        <topology evidence="1">Single-pass type II membrane protein</topology>
    </subcellularLocation>
</comment>
<evidence type="ECO:0000256" key="2">
    <source>
        <dbReference type="SAM" id="Phobius"/>
    </source>
</evidence>
<dbReference type="PANTHER" id="PTHR45710">
    <property type="entry name" value="C-TYPE LECTIN DOMAIN-CONTAINING PROTEIN 180"/>
    <property type="match status" value="1"/>
</dbReference>
<accession>A0A7N8XEC9</accession>
<keyword evidence="2" id="KW-0812">Transmembrane</keyword>
<dbReference type="SUPFAM" id="SSF56436">
    <property type="entry name" value="C-type lectin-like"/>
    <property type="match status" value="1"/>
</dbReference>
<dbReference type="InterPro" id="IPR016186">
    <property type="entry name" value="C-type_lectin-like/link_sf"/>
</dbReference>
<keyword evidence="2" id="KW-1133">Transmembrane helix</keyword>
<dbReference type="InterPro" id="IPR016187">
    <property type="entry name" value="CTDL_fold"/>
</dbReference>
<dbReference type="RefSeq" id="XP_026156733.1">
    <property type="nucleotide sequence ID" value="XM_026300948.1"/>
</dbReference>
<dbReference type="Ensembl" id="ENSMAMT00000062032.1">
    <property type="protein sequence ID" value="ENSMAMP00000044456.1"/>
    <property type="gene ID" value="ENSMAMG00000025122.1"/>
</dbReference>
<dbReference type="FunCoup" id="A0A7N8XEC9">
    <property type="interactions" value="281"/>
</dbReference>
<dbReference type="Pfam" id="PF00059">
    <property type="entry name" value="Lectin_C"/>
    <property type="match status" value="1"/>
</dbReference>
<evidence type="ECO:0000259" key="3">
    <source>
        <dbReference type="PROSITE" id="PS50041"/>
    </source>
</evidence>
<feature type="transmembrane region" description="Helical" evidence="2">
    <location>
        <begin position="69"/>
        <end position="93"/>
    </location>
</feature>
<dbReference type="OrthoDB" id="8935730at2759"/>
<evidence type="ECO:0000313" key="5">
    <source>
        <dbReference type="Proteomes" id="UP000261640"/>
    </source>
</evidence>
<dbReference type="GO" id="GO:0005886">
    <property type="term" value="C:plasma membrane"/>
    <property type="evidence" value="ECO:0007669"/>
    <property type="project" value="UniProtKB-SubCell"/>
</dbReference>
<dbReference type="PROSITE" id="PS50041">
    <property type="entry name" value="C_TYPE_LECTIN_2"/>
    <property type="match status" value="1"/>
</dbReference>
<dbReference type="Gene3D" id="3.10.100.10">
    <property type="entry name" value="Mannose-Binding Protein A, subunit A"/>
    <property type="match status" value="1"/>
</dbReference>
<evidence type="ECO:0000256" key="1">
    <source>
        <dbReference type="ARBA" id="ARBA00004401"/>
    </source>
</evidence>
<proteinExistence type="predicted"/>
<dbReference type="GeneID" id="113126800"/>
<dbReference type="InterPro" id="IPR050828">
    <property type="entry name" value="C-type_lectin/matrix_domain"/>
</dbReference>
<keyword evidence="5" id="KW-1185">Reference proteome</keyword>
<evidence type="ECO:0000313" key="4">
    <source>
        <dbReference type="Ensembl" id="ENSMAMP00000044456.1"/>
    </source>
</evidence>
<reference evidence="4" key="2">
    <citation type="submission" date="2025-09" db="UniProtKB">
        <authorList>
            <consortium name="Ensembl"/>
        </authorList>
    </citation>
    <scope>IDENTIFICATION</scope>
</reference>
<dbReference type="InParanoid" id="A0A7N8XEC9"/>
<name>A0A7N8XEC9_9TELE</name>
<dbReference type="SMART" id="SM00034">
    <property type="entry name" value="CLECT"/>
    <property type="match status" value="1"/>
</dbReference>
<reference evidence="4" key="1">
    <citation type="submission" date="2025-08" db="UniProtKB">
        <authorList>
            <consortium name="Ensembl"/>
        </authorList>
    </citation>
    <scope>IDENTIFICATION</scope>
</reference>
<dbReference type="GeneTree" id="ENSGT00940000167252"/>
<dbReference type="InterPro" id="IPR001304">
    <property type="entry name" value="C-type_lectin-like"/>
</dbReference>
<sequence length="258" mass="30125">MSCNIYEDPDLTMNVRYSKRVQEDREEIEVDIYERGDGFTGRHAGLSTQDGGANNQKHLPAKQRRSFKAAALVLSLLCLLLLVGITVLSRLYIPIFLENIQLRVNYERLKTINDNLIRRYCQLEGKGNQTQGKEEKGWILFHCSCYYKSNEVKNWEESRRDCQSRGADLVIINSKKEQDFVINLNSNESWIGLQSQKSQDWQKIWEWKWVDGTTPAYLAWKKEVKVNADNEFTAYIDGQGHWIHTKNGTKQWICEKQI</sequence>
<feature type="domain" description="C-type lectin" evidence="3">
    <location>
        <begin position="141"/>
        <end position="242"/>
    </location>
</feature>
<organism evidence="4 5">
    <name type="scientific">Mastacembelus armatus</name>
    <name type="common">zig-zag eel</name>
    <dbReference type="NCBI Taxonomy" id="205130"/>
    <lineage>
        <taxon>Eukaryota</taxon>
        <taxon>Metazoa</taxon>
        <taxon>Chordata</taxon>
        <taxon>Craniata</taxon>
        <taxon>Vertebrata</taxon>
        <taxon>Euteleostomi</taxon>
        <taxon>Actinopterygii</taxon>
        <taxon>Neopterygii</taxon>
        <taxon>Teleostei</taxon>
        <taxon>Neoteleostei</taxon>
        <taxon>Acanthomorphata</taxon>
        <taxon>Anabantaria</taxon>
        <taxon>Synbranchiformes</taxon>
        <taxon>Mastacembelidae</taxon>
        <taxon>Mastacembelus</taxon>
    </lineage>
</organism>
<dbReference type="PANTHER" id="PTHR45710:SF8">
    <property type="entry name" value="RERATING FAMILY MEMBER 4"/>
    <property type="match status" value="1"/>
</dbReference>